<evidence type="ECO:0000313" key="3">
    <source>
        <dbReference type="Proteomes" id="UP001500604"/>
    </source>
</evidence>
<evidence type="ECO:0000313" key="2">
    <source>
        <dbReference type="EMBL" id="GAA4650917.1"/>
    </source>
</evidence>
<keyword evidence="3" id="KW-1185">Reference proteome</keyword>
<accession>A0ABP8V553</accession>
<organism evidence="2 3">
    <name type="scientific">Kistimonas scapharcae</name>
    <dbReference type="NCBI Taxonomy" id="1036133"/>
    <lineage>
        <taxon>Bacteria</taxon>
        <taxon>Pseudomonadati</taxon>
        <taxon>Pseudomonadota</taxon>
        <taxon>Gammaproteobacteria</taxon>
        <taxon>Oceanospirillales</taxon>
        <taxon>Endozoicomonadaceae</taxon>
        <taxon>Kistimonas</taxon>
    </lineage>
</organism>
<name>A0ABP8V553_9GAMM</name>
<protein>
    <recommendedName>
        <fullName evidence="4">Cell shape determination protein CcmA</fullName>
    </recommendedName>
</protein>
<dbReference type="PANTHER" id="PTHR35024">
    <property type="entry name" value="HYPOTHETICAL CYTOSOLIC PROTEIN"/>
    <property type="match status" value="1"/>
</dbReference>
<reference evidence="3" key="1">
    <citation type="journal article" date="2019" name="Int. J. Syst. Evol. Microbiol.">
        <title>The Global Catalogue of Microorganisms (GCM) 10K type strain sequencing project: providing services to taxonomists for standard genome sequencing and annotation.</title>
        <authorList>
            <consortium name="The Broad Institute Genomics Platform"/>
            <consortium name="The Broad Institute Genome Sequencing Center for Infectious Disease"/>
            <person name="Wu L."/>
            <person name="Ma J."/>
        </authorList>
    </citation>
    <scope>NUCLEOTIDE SEQUENCE [LARGE SCALE GENOMIC DNA]</scope>
    <source>
        <strain evidence="3">JCM 17805</strain>
    </source>
</reference>
<evidence type="ECO:0008006" key="4">
    <source>
        <dbReference type="Google" id="ProtNLM"/>
    </source>
</evidence>
<evidence type="ECO:0000256" key="1">
    <source>
        <dbReference type="ARBA" id="ARBA00044755"/>
    </source>
</evidence>
<comment type="similarity">
    <text evidence="1">Belongs to the bactofilin family.</text>
</comment>
<dbReference type="InterPro" id="IPR007607">
    <property type="entry name" value="BacA/B"/>
</dbReference>
<dbReference type="RefSeq" id="WP_345197191.1">
    <property type="nucleotide sequence ID" value="NZ_BAABFL010000427.1"/>
</dbReference>
<dbReference type="Proteomes" id="UP001500604">
    <property type="component" value="Unassembled WGS sequence"/>
</dbReference>
<dbReference type="Pfam" id="PF04519">
    <property type="entry name" value="Bactofilin"/>
    <property type="match status" value="1"/>
</dbReference>
<sequence>MWGKSKSADKPVNTTKAVARNSDATTLISHGTEIHGDVRFHGSMHVEGRIVGDVVSDDGVLRLAEAGSIEGDIHAPNVVVNGKVKGNVYATERLELAAKAEISGNVHYSLIEMVMGAQVNGSLEHMPKLAETKVSDIPLKNKDGKKAADKERIEKQVMQVEVEGT</sequence>
<dbReference type="PANTHER" id="PTHR35024:SF4">
    <property type="entry name" value="POLYMER-FORMING CYTOSKELETAL PROTEIN"/>
    <property type="match status" value="1"/>
</dbReference>
<dbReference type="EMBL" id="BAABFL010000427">
    <property type="protein sequence ID" value="GAA4650917.1"/>
    <property type="molecule type" value="Genomic_DNA"/>
</dbReference>
<comment type="caution">
    <text evidence="2">The sequence shown here is derived from an EMBL/GenBank/DDBJ whole genome shotgun (WGS) entry which is preliminary data.</text>
</comment>
<proteinExistence type="inferred from homology"/>
<gene>
    <name evidence="2" type="ORF">GCM10023116_32000</name>
</gene>